<dbReference type="VEuPathDB" id="FungiDB:PYU1_G010547"/>
<evidence type="ECO:0000313" key="4">
    <source>
        <dbReference type="Proteomes" id="UP000019132"/>
    </source>
</evidence>
<proteinExistence type="predicted"/>
<dbReference type="InterPro" id="IPR010308">
    <property type="entry name" value="TRP_C"/>
</dbReference>
<dbReference type="Pfam" id="PF06011">
    <property type="entry name" value="TRP"/>
    <property type="match status" value="1"/>
</dbReference>
<feature type="transmembrane region" description="Helical" evidence="1">
    <location>
        <begin position="274"/>
        <end position="292"/>
    </location>
</feature>
<dbReference type="AlphaFoldDB" id="K3X021"/>
<keyword evidence="1" id="KW-0472">Membrane</keyword>
<dbReference type="EnsemblProtists" id="PYU1_T010570">
    <property type="protein sequence ID" value="PYU1_T010570"/>
    <property type="gene ID" value="PYU1_G010547"/>
</dbReference>
<feature type="transmembrane region" description="Helical" evidence="1">
    <location>
        <begin position="364"/>
        <end position="387"/>
    </location>
</feature>
<reference evidence="4" key="1">
    <citation type="journal article" date="2010" name="Genome Biol.">
        <title>Genome sequence of the necrotrophic plant pathogen Pythium ultimum reveals original pathogenicity mechanisms and effector repertoire.</title>
        <authorList>
            <person name="Levesque C.A."/>
            <person name="Brouwer H."/>
            <person name="Cano L."/>
            <person name="Hamilton J.P."/>
            <person name="Holt C."/>
            <person name="Huitema E."/>
            <person name="Raffaele S."/>
            <person name="Robideau G.P."/>
            <person name="Thines M."/>
            <person name="Win J."/>
            <person name="Zerillo M.M."/>
            <person name="Beakes G.W."/>
            <person name="Boore J.L."/>
            <person name="Busam D."/>
            <person name="Dumas B."/>
            <person name="Ferriera S."/>
            <person name="Fuerstenberg S.I."/>
            <person name="Gachon C.M."/>
            <person name="Gaulin E."/>
            <person name="Govers F."/>
            <person name="Grenville-Briggs L."/>
            <person name="Horner N."/>
            <person name="Hostetler J."/>
            <person name="Jiang R.H."/>
            <person name="Johnson J."/>
            <person name="Krajaejun T."/>
            <person name="Lin H."/>
            <person name="Meijer H.J."/>
            <person name="Moore B."/>
            <person name="Morris P."/>
            <person name="Phuntmart V."/>
            <person name="Puiu D."/>
            <person name="Shetty J."/>
            <person name="Stajich J.E."/>
            <person name="Tripathy S."/>
            <person name="Wawra S."/>
            <person name="van West P."/>
            <person name="Whitty B.R."/>
            <person name="Coutinho P.M."/>
            <person name="Henrissat B."/>
            <person name="Martin F."/>
            <person name="Thomas P.D."/>
            <person name="Tyler B.M."/>
            <person name="De Vries R.P."/>
            <person name="Kamoun S."/>
            <person name="Yandell M."/>
            <person name="Tisserat N."/>
            <person name="Buell C.R."/>
        </authorList>
    </citation>
    <scope>NUCLEOTIDE SEQUENCE</scope>
    <source>
        <strain evidence="4">DAOM:BR144</strain>
    </source>
</reference>
<dbReference type="InParanoid" id="K3X021"/>
<dbReference type="InterPro" id="IPR040241">
    <property type="entry name" value="TRP_Flc/Pkd2-like"/>
</dbReference>
<keyword evidence="4" id="KW-1185">Reference proteome</keyword>
<evidence type="ECO:0000256" key="1">
    <source>
        <dbReference type="SAM" id="Phobius"/>
    </source>
</evidence>
<keyword evidence="1" id="KW-1133">Transmembrane helix</keyword>
<dbReference type="Proteomes" id="UP000019132">
    <property type="component" value="Unassembled WGS sequence"/>
</dbReference>
<feature type="transmembrane region" description="Helical" evidence="1">
    <location>
        <begin position="298"/>
        <end position="317"/>
    </location>
</feature>
<dbReference type="GO" id="GO:0055085">
    <property type="term" value="P:transmembrane transport"/>
    <property type="evidence" value="ECO:0007669"/>
    <property type="project" value="TreeGrafter"/>
</dbReference>
<feature type="transmembrane region" description="Helical" evidence="1">
    <location>
        <begin position="324"/>
        <end position="344"/>
    </location>
</feature>
<reference evidence="3" key="3">
    <citation type="submission" date="2015-02" db="UniProtKB">
        <authorList>
            <consortium name="EnsemblProtists"/>
        </authorList>
    </citation>
    <scope>IDENTIFICATION</scope>
    <source>
        <strain evidence="3">DAOM BR144</strain>
    </source>
</reference>
<reference evidence="4" key="2">
    <citation type="submission" date="2010-04" db="EMBL/GenBank/DDBJ databases">
        <authorList>
            <person name="Buell R."/>
            <person name="Hamilton J."/>
            <person name="Hostetler J."/>
        </authorList>
    </citation>
    <scope>NUCLEOTIDE SEQUENCE [LARGE SCALE GENOMIC DNA]</scope>
    <source>
        <strain evidence="4">DAOM:BR144</strain>
    </source>
</reference>
<organism evidence="3 4">
    <name type="scientific">Globisporangium ultimum (strain ATCC 200006 / CBS 805.95 / DAOM BR144)</name>
    <name type="common">Pythium ultimum</name>
    <dbReference type="NCBI Taxonomy" id="431595"/>
    <lineage>
        <taxon>Eukaryota</taxon>
        <taxon>Sar</taxon>
        <taxon>Stramenopiles</taxon>
        <taxon>Oomycota</taxon>
        <taxon>Peronosporomycetes</taxon>
        <taxon>Pythiales</taxon>
        <taxon>Pythiaceae</taxon>
        <taxon>Globisporangium</taxon>
    </lineage>
</organism>
<dbReference type="STRING" id="431595.K3X021"/>
<sequence length="411" mass="46310">MPTDAASLLSKTSASFHDFVRYSSVAFAGISVMLLLFFHYVSLDGALFWTNPLWSPNTWEFLLYVGYLQQMASLSQLTLLKTPYFLWDYTDSFAWTNFLLQDSTPDSTSRRLETIVLGGVVSFADRIGIFESKILYHAVTGFAIVFFVLLAIFLIGAILAKRQAEKQSSGEFSTSVHRLRSTSIRTLGLCVLIWYFSLFPLSLYASFEISMEVTASAVSNALSLALIALVVVCFGILAYSGRVIMHKSMAELQQFENMATWGSLYAEYTYRSRMFFIIGAVVQITTGILIGTMDADPMQLIVVMGIQVLYLVAVFILSPFAENVVLYFTYALGIVKIVNFGLAFSFLNSNTMSATDRNKVADAFIGINSIVILVWFVRQLVVFSTYIRVWMQRDDKEDPHRRNEESTTKYE</sequence>
<feature type="transmembrane region" description="Helical" evidence="1">
    <location>
        <begin position="135"/>
        <end position="160"/>
    </location>
</feature>
<evidence type="ECO:0000313" key="3">
    <source>
        <dbReference type="EnsemblProtists" id="PYU1_T010570"/>
    </source>
</evidence>
<keyword evidence="1" id="KW-0812">Transmembrane</keyword>
<protein>
    <recommendedName>
        <fullName evidence="2">TRP C-terminal domain-containing protein</fullName>
    </recommendedName>
</protein>
<dbReference type="PANTHER" id="PTHR31145">
    <property type="entry name" value="INTEGRAL MEMBRANE PROTEIN (AFU_ORTHOLOGUE AFUA_7G01610)"/>
    <property type="match status" value="1"/>
</dbReference>
<evidence type="ECO:0000259" key="2">
    <source>
        <dbReference type="Pfam" id="PF06011"/>
    </source>
</evidence>
<dbReference type="HOGENOM" id="CLU_014651_1_0_1"/>
<dbReference type="EMBL" id="GL376596">
    <property type="status" value="NOT_ANNOTATED_CDS"/>
    <property type="molecule type" value="Genomic_DNA"/>
</dbReference>
<dbReference type="GO" id="GO:0016020">
    <property type="term" value="C:membrane"/>
    <property type="evidence" value="ECO:0007669"/>
    <property type="project" value="TreeGrafter"/>
</dbReference>
<dbReference type="eggNOG" id="ENOG502RUVM">
    <property type="taxonomic scope" value="Eukaryota"/>
</dbReference>
<dbReference type="PANTHER" id="PTHR31145:SF6">
    <property type="entry name" value="INTEGRAL MEMBRANE PROTEIN (AFU_ORTHOLOGUE AFUA_7G01610)"/>
    <property type="match status" value="1"/>
</dbReference>
<feature type="domain" description="TRP C-terminal" evidence="2">
    <location>
        <begin position="106"/>
        <end position="404"/>
    </location>
</feature>
<feature type="transmembrane region" description="Helical" evidence="1">
    <location>
        <begin position="217"/>
        <end position="239"/>
    </location>
</feature>
<accession>K3X021</accession>
<feature type="transmembrane region" description="Helical" evidence="1">
    <location>
        <begin position="187"/>
        <end position="205"/>
    </location>
</feature>
<name>K3X021_GLOUD</name>
<dbReference type="OMA" id="LAPNAWE"/>
<feature type="transmembrane region" description="Helical" evidence="1">
    <location>
        <begin position="19"/>
        <end position="41"/>
    </location>
</feature>